<comment type="caution">
    <text evidence="2">The sequence shown here is derived from an EMBL/GenBank/DDBJ whole genome shotgun (WGS) entry which is preliminary data.</text>
</comment>
<proteinExistence type="predicted"/>
<gene>
    <name evidence="2" type="ORF">ABUK86_03870</name>
</gene>
<name>A0ABV1ZP31_9ACTN</name>
<reference evidence="2 3" key="1">
    <citation type="submission" date="2024-06" db="EMBL/GenBank/DDBJ databases">
        <authorList>
            <person name="Bataeva Y.V."/>
            <person name="Grigorian L.N."/>
            <person name="Solomentsev V.I."/>
        </authorList>
    </citation>
    <scope>NUCLEOTIDE SEQUENCE [LARGE SCALE GENOMIC DNA]</scope>
    <source>
        <strain evidence="3">SCPM-O-B-12605 (RCAM04882)</strain>
    </source>
</reference>
<feature type="transmembrane region" description="Helical" evidence="1">
    <location>
        <begin position="68"/>
        <end position="89"/>
    </location>
</feature>
<keyword evidence="1" id="KW-0812">Transmembrane</keyword>
<feature type="transmembrane region" description="Helical" evidence="1">
    <location>
        <begin position="246"/>
        <end position="268"/>
    </location>
</feature>
<keyword evidence="3" id="KW-1185">Reference proteome</keyword>
<organism evidence="2 3">
    <name type="scientific">Nocardiopsis tropica</name>
    <dbReference type="NCBI Taxonomy" id="109330"/>
    <lineage>
        <taxon>Bacteria</taxon>
        <taxon>Bacillati</taxon>
        <taxon>Actinomycetota</taxon>
        <taxon>Actinomycetes</taxon>
        <taxon>Streptosporangiales</taxon>
        <taxon>Nocardiopsidaceae</taxon>
        <taxon>Nocardiopsis</taxon>
    </lineage>
</organism>
<keyword evidence="1" id="KW-0472">Membrane</keyword>
<feature type="transmembrane region" description="Helical" evidence="1">
    <location>
        <begin position="205"/>
        <end position="226"/>
    </location>
</feature>
<feature type="transmembrane region" description="Helical" evidence="1">
    <location>
        <begin position="289"/>
        <end position="307"/>
    </location>
</feature>
<dbReference type="RefSeq" id="WP_352982609.1">
    <property type="nucleotide sequence ID" value="NZ_JBEQNA010000001.1"/>
</dbReference>
<feature type="transmembrane region" description="Helical" evidence="1">
    <location>
        <begin position="27"/>
        <end position="48"/>
    </location>
</feature>
<dbReference type="EMBL" id="JBEQNB010000002">
    <property type="protein sequence ID" value="MES0832895.1"/>
    <property type="molecule type" value="Genomic_DNA"/>
</dbReference>
<keyword evidence="1" id="KW-1133">Transmembrane helix</keyword>
<sequence length="378" mass="38856">MTALPPLPAPPADPGHERHDRATAVPWAALAWSAAALALGLGWLSGVLPLSVADEEGFGSLFAGRGEALPVVLVLAMGAVGVVCSVLMLRGGGPRTAQAGAWALAVLILLVFVDGNLLALFGYTMIMPVVGWIVPGLAQTWVTALLAPDSLTGLFFTAGVGVWVLAALACRRAGRRSCARCGRSPRWSAAVERGTRARALRVGRIAVAVGAAIALVYPSIRIPWLFGVPVGMSREDFAVLSADPFTLVIGVGLGSAGIVGAVLMLGLVQRWGVRFPRWTAGLAGRRVPVPLAVVPATLVAVALVAMGRSSVTEVLAGGAGSMLSSSTVHVVVFSSMGLWGTALGVATAAYLVRRRSECGRCGRGLPEAEPRDIRAAAA</sequence>
<evidence type="ECO:0000256" key="1">
    <source>
        <dbReference type="SAM" id="Phobius"/>
    </source>
</evidence>
<protein>
    <submittedName>
        <fullName evidence="2">Uncharacterized protein</fullName>
    </submittedName>
</protein>
<feature type="transmembrane region" description="Helical" evidence="1">
    <location>
        <begin position="327"/>
        <end position="352"/>
    </location>
</feature>
<evidence type="ECO:0000313" key="2">
    <source>
        <dbReference type="EMBL" id="MES0832895.1"/>
    </source>
</evidence>
<accession>A0ABV1ZP31</accession>
<feature type="transmembrane region" description="Helical" evidence="1">
    <location>
        <begin position="101"/>
        <end position="130"/>
    </location>
</feature>
<dbReference type="Proteomes" id="UP001432401">
    <property type="component" value="Unassembled WGS sequence"/>
</dbReference>
<feature type="transmembrane region" description="Helical" evidence="1">
    <location>
        <begin position="150"/>
        <end position="170"/>
    </location>
</feature>
<evidence type="ECO:0000313" key="3">
    <source>
        <dbReference type="Proteomes" id="UP001432401"/>
    </source>
</evidence>